<dbReference type="Gene3D" id="1.20.920.10">
    <property type="entry name" value="Bromodomain-like"/>
    <property type="match status" value="2"/>
</dbReference>
<dbReference type="GO" id="GO:0006338">
    <property type="term" value="P:chromatin remodeling"/>
    <property type="evidence" value="ECO:0007669"/>
    <property type="project" value="TreeGrafter"/>
</dbReference>
<dbReference type="OrthoDB" id="784962at2759"/>
<dbReference type="Gene3D" id="1.20.1270.220">
    <property type="match status" value="1"/>
</dbReference>
<evidence type="ECO:0000259" key="5">
    <source>
        <dbReference type="PROSITE" id="PS51525"/>
    </source>
</evidence>
<feature type="domain" description="Bromo" evidence="4">
    <location>
        <begin position="110"/>
        <end position="182"/>
    </location>
</feature>
<evidence type="ECO:0000313" key="6">
    <source>
        <dbReference type="EMBL" id="KXS17531.1"/>
    </source>
</evidence>
<protein>
    <recommendedName>
        <fullName evidence="8">Bromodomain-containing protein</fullName>
    </recommendedName>
</protein>
<feature type="compositionally biased region" description="Polar residues" evidence="3">
    <location>
        <begin position="631"/>
        <end position="642"/>
    </location>
</feature>
<evidence type="ECO:0000259" key="4">
    <source>
        <dbReference type="PROSITE" id="PS50014"/>
    </source>
</evidence>
<evidence type="ECO:0000313" key="7">
    <source>
        <dbReference type="Proteomes" id="UP000070544"/>
    </source>
</evidence>
<feature type="compositionally biased region" description="Acidic residues" evidence="3">
    <location>
        <begin position="615"/>
        <end position="625"/>
    </location>
</feature>
<evidence type="ECO:0000256" key="2">
    <source>
        <dbReference type="PROSITE-ProRule" id="PRU00035"/>
    </source>
</evidence>
<dbReference type="InterPro" id="IPR018359">
    <property type="entry name" value="Bromodomain_CS"/>
</dbReference>
<feature type="region of interest" description="Disordered" evidence="3">
    <location>
        <begin position="1"/>
        <end position="71"/>
    </location>
</feature>
<dbReference type="InterPro" id="IPR036427">
    <property type="entry name" value="Bromodomain-like_sf"/>
</dbReference>
<dbReference type="PROSITE" id="PS51525">
    <property type="entry name" value="NET"/>
    <property type="match status" value="1"/>
</dbReference>
<name>A0A139AL57_GONPJ</name>
<dbReference type="Proteomes" id="UP000070544">
    <property type="component" value="Unassembled WGS sequence"/>
</dbReference>
<dbReference type="GO" id="GO:0005634">
    <property type="term" value="C:nucleus"/>
    <property type="evidence" value="ECO:0007669"/>
    <property type="project" value="TreeGrafter"/>
</dbReference>
<dbReference type="InterPro" id="IPR027353">
    <property type="entry name" value="NET_dom"/>
</dbReference>
<gene>
    <name evidence="6" type="ORF">M427DRAFT_54476</name>
</gene>
<dbReference type="GO" id="GO:0006355">
    <property type="term" value="P:regulation of DNA-templated transcription"/>
    <property type="evidence" value="ECO:0007669"/>
    <property type="project" value="TreeGrafter"/>
</dbReference>
<feature type="compositionally biased region" description="Pro residues" evidence="3">
    <location>
        <begin position="458"/>
        <end position="493"/>
    </location>
</feature>
<feature type="compositionally biased region" description="Basic and acidic residues" evidence="3">
    <location>
        <begin position="800"/>
        <end position="819"/>
    </location>
</feature>
<dbReference type="Pfam" id="PF00439">
    <property type="entry name" value="Bromodomain"/>
    <property type="match status" value="2"/>
</dbReference>
<feature type="region of interest" description="Disordered" evidence="3">
    <location>
        <begin position="353"/>
        <end position="529"/>
    </location>
</feature>
<dbReference type="InterPro" id="IPR001487">
    <property type="entry name" value="Bromodomain"/>
</dbReference>
<dbReference type="InterPro" id="IPR038336">
    <property type="entry name" value="NET_sf"/>
</dbReference>
<dbReference type="AlphaFoldDB" id="A0A139AL57"/>
<feature type="domain" description="NET" evidence="5">
    <location>
        <begin position="515"/>
        <end position="600"/>
    </location>
</feature>
<dbReference type="GO" id="GO:0000785">
    <property type="term" value="C:chromatin"/>
    <property type="evidence" value="ECO:0007669"/>
    <property type="project" value="TreeGrafter"/>
</dbReference>
<feature type="compositionally biased region" description="Acidic residues" evidence="3">
    <location>
        <begin position="365"/>
        <end position="387"/>
    </location>
</feature>
<dbReference type="PANTHER" id="PTHR22880">
    <property type="entry name" value="FALZ-RELATED BROMODOMAIN-CONTAINING PROTEINS"/>
    <property type="match status" value="1"/>
</dbReference>
<feature type="domain" description="Bromo" evidence="4">
    <location>
        <begin position="256"/>
        <end position="328"/>
    </location>
</feature>
<sequence length="886" mass="98483">MDFEMATAVSTVQDPVPQDAFDSQEAAMQLDDSADMSREPSSDEAESEPATSRAGNGMQEENGHHGGGEYAGQVVTQQNGFGAPAPTVPSGNGLTKAQQKYLQGVVKNLKGLKDAYAFLQPVDPIRLNIPDYFTFVKKPMDLGTVGKRLEGHEYKSVDEFKAEMDLIWRNCYLYNGRQSPVSMSAANLEAKFESLMKNCPKEGEELPKAHRYSAETRGLAPFNFQPLPSRKASSKPLNPVDLGPARETYLELVKSKYNQDVVWFSLPVDPVQLGIPHYFDIIKHPMDLSTIRRKLDHQEYDSVDGFAADVRLMLSNCFTFNPPDTPVYQSGKRLEKVFEDKWREVNRAAYGLPKKSKKERRPEPEEFSDSDSDSDSDSSDSDSDTDSDSNSKKVKQLEEKMSSIFKQIEMLKAKGDKKRKRKERKEKRKEKKKKREERRSTGGGYYEKSKKLDKRPKPLPMTAPLPLPAPPMPYVAPPARPAPPPAVPKPAAPSAPKKQKKNHDGPPKKKVKKVERMDDTGPFPIEMKHKQYLTDQINSMSETNQEHLGRVFQIIQENVPNLAGADQGEVELDIDALDQKTLWALYDFVRKLPGRAPGPGMGNMNTNAAAGGESSSDDSDSDSSDSDAHTKSGQKADQSSNPAVIDETEKSLQSMFSNVGGKGPKPPTRPAEAVSPALPAKKVDLKTADVMSSLPSFKKVEKSSHAVNKSADSKSGDAKAPDSKPRGNTASSRPAAPQNPALGGFDFNKLLEDTAEDRKLKELAEQKRKMEEEAERRRERERERVSERSEDQRNVGVDVEGAKDKAQRTMDPQVAREAKVDYEKELEDAQGLEGEMDLNRQNCLMAAFERVINGNLTDGHHYPPRDGIENALKKARESMTDFVPTF</sequence>
<dbReference type="PROSITE" id="PS00633">
    <property type="entry name" value="BROMODOMAIN_1"/>
    <property type="match status" value="1"/>
</dbReference>
<dbReference type="Pfam" id="PF17035">
    <property type="entry name" value="BET"/>
    <property type="match status" value="1"/>
</dbReference>
<dbReference type="EMBL" id="KQ965746">
    <property type="protein sequence ID" value="KXS17531.1"/>
    <property type="molecule type" value="Genomic_DNA"/>
</dbReference>
<feature type="compositionally biased region" description="Basic residues" evidence="3">
    <location>
        <begin position="415"/>
        <end position="436"/>
    </location>
</feature>
<dbReference type="PROSITE" id="PS50014">
    <property type="entry name" value="BROMODOMAIN_2"/>
    <property type="match status" value="2"/>
</dbReference>
<feature type="compositionally biased region" description="Basic and acidic residues" evidence="3">
    <location>
        <begin position="749"/>
        <end position="793"/>
    </location>
</feature>
<reference evidence="6 7" key="1">
    <citation type="journal article" date="2015" name="Genome Biol. Evol.">
        <title>Phylogenomic analyses indicate that early fungi evolved digesting cell walls of algal ancestors of land plants.</title>
        <authorList>
            <person name="Chang Y."/>
            <person name="Wang S."/>
            <person name="Sekimoto S."/>
            <person name="Aerts A.L."/>
            <person name="Choi C."/>
            <person name="Clum A."/>
            <person name="LaButti K.M."/>
            <person name="Lindquist E.A."/>
            <person name="Yee Ngan C."/>
            <person name="Ohm R.A."/>
            <person name="Salamov A.A."/>
            <person name="Grigoriev I.V."/>
            <person name="Spatafora J.W."/>
            <person name="Berbee M.L."/>
        </authorList>
    </citation>
    <scope>NUCLEOTIDE SEQUENCE [LARGE SCALE GENOMIC DNA]</scope>
    <source>
        <strain evidence="6 7">JEL478</strain>
    </source>
</reference>
<proteinExistence type="predicted"/>
<dbReference type="InterPro" id="IPR050935">
    <property type="entry name" value="Bromo_chromatin_reader"/>
</dbReference>
<dbReference type="PRINTS" id="PR00503">
    <property type="entry name" value="BROMODOMAIN"/>
</dbReference>
<accession>A0A139AL57</accession>
<evidence type="ECO:0008006" key="8">
    <source>
        <dbReference type="Google" id="ProtNLM"/>
    </source>
</evidence>
<feature type="region of interest" description="Disordered" evidence="3">
    <location>
        <begin position="596"/>
        <end position="680"/>
    </location>
</feature>
<dbReference type="STRING" id="1344416.A0A139AL57"/>
<dbReference type="PANTHER" id="PTHR22880:SF225">
    <property type="entry name" value="BROMODOMAIN-CONTAINING PROTEIN BET-1-RELATED"/>
    <property type="match status" value="1"/>
</dbReference>
<keyword evidence="1 2" id="KW-0103">Bromodomain</keyword>
<feature type="region of interest" description="Disordered" evidence="3">
    <location>
        <begin position="695"/>
        <end position="819"/>
    </location>
</feature>
<dbReference type="SMART" id="SM00297">
    <property type="entry name" value="BROMO"/>
    <property type="match status" value="2"/>
</dbReference>
<dbReference type="SUPFAM" id="SSF47370">
    <property type="entry name" value="Bromodomain"/>
    <property type="match status" value="2"/>
</dbReference>
<organism evidence="6 7">
    <name type="scientific">Gonapodya prolifera (strain JEL478)</name>
    <name type="common">Monoblepharis prolifera</name>
    <dbReference type="NCBI Taxonomy" id="1344416"/>
    <lineage>
        <taxon>Eukaryota</taxon>
        <taxon>Fungi</taxon>
        <taxon>Fungi incertae sedis</taxon>
        <taxon>Chytridiomycota</taxon>
        <taxon>Chytridiomycota incertae sedis</taxon>
        <taxon>Monoblepharidomycetes</taxon>
        <taxon>Monoblepharidales</taxon>
        <taxon>Gonapodyaceae</taxon>
        <taxon>Gonapodya</taxon>
    </lineage>
</organism>
<keyword evidence="7" id="KW-1185">Reference proteome</keyword>
<evidence type="ECO:0000256" key="1">
    <source>
        <dbReference type="ARBA" id="ARBA00023117"/>
    </source>
</evidence>
<feature type="compositionally biased region" description="Basic and acidic residues" evidence="3">
    <location>
        <begin position="389"/>
        <end position="401"/>
    </location>
</feature>
<feature type="compositionally biased region" description="Basic and acidic residues" evidence="3">
    <location>
        <begin position="711"/>
        <end position="725"/>
    </location>
</feature>
<evidence type="ECO:0000256" key="3">
    <source>
        <dbReference type="SAM" id="MobiDB-lite"/>
    </source>
</evidence>